<dbReference type="GO" id="GO:0000287">
    <property type="term" value="F:magnesium ion binding"/>
    <property type="evidence" value="ECO:0007669"/>
    <property type="project" value="TreeGrafter"/>
</dbReference>
<dbReference type="GO" id="GO:0009686">
    <property type="term" value="P:gibberellin biosynthetic process"/>
    <property type="evidence" value="ECO:0007669"/>
    <property type="project" value="TreeGrafter"/>
</dbReference>
<sequence length="767" mass="87236">MPVFTASFQCVTLFGQPASAADAQPLLQGQRPFLHLHARRRRPCGPMLISKSPPYPASEETREWEADGQHEHTDELRETTTTMIDGIRTALRSIGEGEISISAYDTSLVALLKRLDGGDGPQFPSTIDWIVQNQLPDGSWGDASFFMMGDRIMSTLACVVALKSWNIHTDKCERGLLFIQENMWRLAHEEEDWMLVGFEIALPSLLDMAKDLDLDIPYDEPALKAIYAERERKLAKIPRDVLHAMPTTLLHSLEGMVDLDWEKLLKLRCLDGSFHCSPASTATAFQQTGDQKCFEYLDGIVKKFNGGVPCIYPLDVYERLWAVDRLTRLGISRHFTSEIEDCLDYIFRNWTPDGLAHTKNCPVKDIDDTAMGFRLLRLYGYQVDPCVLKKFEKDGKFFCLHGESNPSSVTPMYNTYRASQLKFPGDDGVLGRAEVFCHSFLQDRRGSNRMKDKWAIAKDIPGEVEYAMDYPWKASLPRIETRLYLDQYGGSGDVWIGKVLHRMTLFCNDLYLKAAKADFSNFQKECRVELNGLRRWYLRSNLERFGGTDPQTTLMTSYFLASANIFEPNRAAERLGWARVALLADAVSSHFRRIGGPKNSTSNLEELISLVPFDDAYSGSLREAWKQWLMAWTAKESSQESIEGDTAILLVRAIEIFGGRHVLTGQRPDLWEYSQLEQLTSSICCKLSRRVLAQENGESTEKVEEIDQQVDLEMQELTRRVLQGCSAINRLTRETFLHVVKSFCYVAYCSPETIDSHIDKVIFQDVI</sequence>
<evidence type="ECO:0000259" key="10">
    <source>
        <dbReference type="Pfam" id="PF01397"/>
    </source>
</evidence>
<keyword evidence="2" id="KW-0479">Metal-binding</keyword>
<dbReference type="AlphaFoldDB" id="A0A0D3FSM8"/>
<dbReference type="Gramene" id="OBART04G02860.1">
    <property type="protein sequence ID" value="OBART04G02860.1"/>
    <property type="gene ID" value="OBART04G02860"/>
</dbReference>
<dbReference type="GO" id="GO:0051498">
    <property type="term" value="F:syn-copalyl diphosphate synthase activity"/>
    <property type="evidence" value="ECO:0007669"/>
    <property type="project" value="UniProtKB-EC"/>
</dbReference>
<evidence type="ECO:0000256" key="5">
    <source>
        <dbReference type="ARBA" id="ARBA00023235"/>
    </source>
</evidence>
<keyword evidence="5" id="KW-0413">Isomerase</keyword>
<evidence type="ECO:0000313" key="11">
    <source>
        <dbReference type="EnsemblPlants" id="OBART04G02860.1"/>
    </source>
</evidence>
<protein>
    <recommendedName>
        <fullName evidence="6">syn-copalyl-diphosphate synthase</fullName>
        <ecNumber evidence="6">5.5.1.14</ecNumber>
    </recommendedName>
    <alternativeName>
        <fullName evidence="7">OsCPS4</fullName>
    </alternativeName>
    <alternativeName>
        <fullName evidence="8">OsCyc1</fullName>
    </alternativeName>
</protein>
<evidence type="ECO:0000256" key="8">
    <source>
        <dbReference type="ARBA" id="ARBA00082243"/>
    </source>
</evidence>
<keyword evidence="12" id="KW-1185">Reference proteome</keyword>
<evidence type="ECO:0000313" key="12">
    <source>
        <dbReference type="Proteomes" id="UP000026960"/>
    </source>
</evidence>
<dbReference type="PaxDb" id="65489-OBART04G02860.1"/>
<feature type="compositionally biased region" description="Basic and acidic residues" evidence="9">
    <location>
        <begin position="59"/>
        <end position="74"/>
    </location>
</feature>
<dbReference type="InterPro" id="IPR008930">
    <property type="entry name" value="Terpenoid_cyclase/PrenylTrfase"/>
</dbReference>
<keyword evidence="4" id="KW-0460">Magnesium</keyword>
<dbReference type="FunFam" id="1.10.600.10:FF:000031">
    <property type="entry name" value="Syn-copalyl diphosphate synthase"/>
    <property type="match status" value="1"/>
</dbReference>
<dbReference type="EnsemblPlants" id="OBART04G02860.1">
    <property type="protein sequence ID" value="OBART04G02860.1"/>
    <property type="gene ID" value="OBART04G02860"/>
</dbReference>
<evidence type="ECO:0000256" key="7">
    <source>
        <dbReference type="ARBA" id="ARBA00079700"/>
    </source>
</evidence>
<evidence type="ECO:0000256" key="3">
    <source>
        <dbReference type="ARBA" id="ARBA00022821"/>
    </source>
</evidence>
<evidence type="ECO:0000256" key="2">
    <source>
        <dbReference type="ARBA" id="ARBA00022723"/>
    </source>
</evidence>
<dbReference type="Gene3D" id="1.10.600.10">
    <property type="entry name" value="Farnesyl Diphosphate Synthase"/>
    <property type="match status" value="2"/>
</dbReference>
<evidence type="ECO:0000256" key="1">
    <source>
        <dbReference type="ARBA" id="ARBA00001946"/>
    </source>
</evidence>
<organism evidence="11">
    <name type="scientific">Oryza barthii</name>
    <dbReference type="NCBI Taxonomy" id="65489"/>
    <lineage>
        <taxon>Eukaryota</taxon>
        <taxon>Viridiplantae</taxon>
        <taxon>Streptophyta</taxon>
        <taxon>Embryophyta</taxon>
        <taxon>Tracheophyta</taxon>
        <taxon>Spermatophyta</taxon>
        <taxon>Magnoliopsida</taxon>
        <taxon>Liliopsida</taxon>
        <taxon>Poales</taxon>
        <taxon>Poaceae</taxon>
        <taxon>BOP clade</taxon>
        <taxon>Oryzoideae</taxon>
        <taxon>Oryzeae</taxon>
        <taxon>Oryzinae</taxon>
        <taxon>Oryza</taxon>
    </lineage>
</organism>
<dbReference type="PANTHER" id="PTHR31739:SF4">
    <property type="entry name" value="ENT-COPALYL DIPHOSPHATE SYNTHASE, CHLOROPLASTIC"/>
    <property type="match status" value="1"/>
</dbReference>
<dbReference type="InterPro" id="IPR008949">
    <property type="entry name" value="Isoprenoid_synthase_dom_sf"/>
</dbReference>
<dbReference type="SFLD" id="SFLDG01014">
    <property type="entry name" value="Terpene_Cyclase_Like_1_N-term"/>
    <property type="match status" value="1"/>
</dbReference>
<name>A0A0D3FSM8_9ORYZ</name>
<evidence type="ECO:0000256" key="6">
    <source>
        <dbReference type="ARBA" id="ARBA00066409"/>
    </source>
</evidence>
<dbReference type="EC" id="5.5.1.14" evidence="6"/>
<dbReference type="eggNOG" id="ENOG502QQN6">
    <property type="taxonomic scope" value="Eukaryota"/>
</dbReference>
<dbReference type="Gene3D" id="1.50.10.130">
    <property type="entry name" value="Terpene synthase, N-terminal domain"/>
    <property type="match status" value="1"/>
</dbReference>
<dbReference type="Gene3D" id="1.50.10.160">
    <property type="match status" value="1"/>
</dbReference>
<accession>A0A0D3FSM8</accession>
<feature type="region of interest" description="Disordered" evidence="9">
    <location>
        <begin position="45"/>
        <end position="74"/>
    </location>
</feature>
<keyword evidence="3" id="KW-0611">Plant defense</keyword>
<dbReference type="PANTHER" id="PTHR31739">
    <property type="entry name" value="ENT-COPALYL DIPHOSPHATE SYNTHASE, CHLOROPLASTIC"/>
    <property type="match status" value="1"/>
</dbReference>
<dbReference type="InterPro" id="IPR050148">
    <property type="entry name" value="Terpene_synthase-like"/>
</dbReference>
<dbReference type="InterPro" id="IPR036965">
    <property type="entry name" value="Terpene_synth_N_sf"/>
</dbReference>
<dbReference type="Pfam" id="PF01397">
    <property type="entry name" value="Terpene_synth"/>
    <property type="match status" value="1"/>
</dbReference>
<evidence type="ECO:0000256" key="9">
    <source>
        <dbReference type="SAM" id="MobiDB-lite"/>
    </source>
</evidence>
<proteinExistence type="predicted"/>
<feature type="domain" description="Terpene synthase N-terminal" evidence="10">
    <location>
        <begin position="260"/>
        <end position="468"/>
    </location>
</feature>
<reference evidence="11" key="2">
    <citation type="submission" date="2015-03" db="UniProtKB">
        <authorList>
            <consortium name="EnsemblPlants"/>
        </authorList>
    </citation>
    <scope>IDENTIFICATION</scope>
</reference>
<dbReference type="SUPFAM" id="SSF48576">
    <property type="entry name" value="Terpenoid synthases"/>
    <property type="match status" value="1"/>
</dbReference>
<comment type="cofactor">
    <cofactor evidence="1">
        <name>Mg(2+)</name>
        <dbReference type="ChEBI" id="CHEBI:18420"/>
    </cofactor>
</comment>
<dbReference type="FunFam" id="1.50.10.160:FF:000001">
    <property type="entry name" value="Ent-copalyl diphosphate synthase"/>
    <property type="match status" value="1"/>
</dbReference>
<dbReference type="FunFam" id="1.50.10.130:FF:000002">
    <property type="entry name" value="Ent-copalyl diphosphate synthase, chloroplastic"/>
    <property type="match status" value="1"/>
</dbReference>
<reference evidence="11" key="1">
    <citation type="journal article" date="2009" name="Rice">
        <title>De Novo Next Generation Sequencing of Plant Genomes.</title>
        <authorList>
            <person name="Rounsley S."/>
            <person name="Marri P.R."/>
            <person name="Yu Y."/>
            <person name="He R."/>
            <person name="Sisneros N."/>
            <person name="Goicoechea J.L."/>
            <person name="Lee S.J."/>
            <person name="Angelova A."/>
            <person name="Kudrna D."/>
            <person name="Luo M."/>
            <person name="Affourtit J."/>
            <person name="Desany B."/>
            <person name="Knight J."/>
            <person name="Niazi F."/>
            <person name="Egholm M."/>
            <person name="Wing R.A."/>
        </authorList>
    </citation>
    <scope>NUCLEOTIDE SEQUENCE [LARGE SCALE GENOMIC DNA]</scope>
    <source>
        <strain evidence="11">cv. IRGC 105608</strain>
    </source>
</reference>
<dbReference type="InterPro" id="IPR001906">
    <property type="entry name" value="Terpene_synth_N"/>
</dbReference>
<dbReference type="SUPFAM" id="SSF48239">
    <property type="entry name" value="Terpenoid cyclases/Protein prenyltransferases"/>
    <property type="match status" value="2"/>
</dbReference>
<dbReference type="FunFam" id="1.10.600.10:FF:000032">
    <property type="entry name" value="Syn-copalyl diphosphate synthase"/>
    <property type="match status" value="1"/>
</dbReference>
<dbReference type="GO" id="GO:0006952">
    <property type="term" value="P:defense response"/>
    <property type="evidence" value="ECO:0007669"/>
    <property type="project" value="UniProtKB-KW"/>
</dbReference>
<dbReference type="SFLD" id="SFLDG01605">
    <property type="entry name" value="Terpene_Cyclase_Like_1_N-term"/>
    <property type="match status" value="1"/>
</dbReference>
<dbReference type="GO" id="GO:0010333">
    <property type="term" value="F:terpene synthase activity"/>
    <property type="evidence" value="ECO:0007669"/>
    <property type="project" value="InterPro"/>
</dbReference>
<dbReference type="Proteomes" id="UP000026960">
    <property type="component" value="Chromosome 4"/>
</dbReference>
<evidence type="ECO:0000256" key="4">
    <source>
        <dbReference type="ARBA" id="ARBA00022842"/>
    </source>
</evidence>
<dbReference type="STRING" id="65489.A0A0D3FSM8"/>
<dbReference type="GO" id="GO:0009507">
    <property type="term" value="C:chloroplast"/>
    <property type="evidence" value="ECO:0007669"/>
    <property type="project" value="TreeGrafter"/>
</dbReference>